<sequence>MRVFDQYLAAEDMERYLGDPLCPGSRISFQRVVELDEADQYPQEFLSRLHEWGYMNYLVPKPFGGQLRSLEELFALSRVIARRDLTSAVATGVCLLGALPVWLRGTDSQRARAAELLMGGGKMGFALSEKERGHDLIANDLSAWANEEGHYLLNGEKWTIGNATRSDALTLYVKTADTNNPRSHSILFVDKKDLNPSTFENTPKIKTLGLRGHDLSGIRFQDSPVSQDTMVGQPGDGLLLATQTTLITRSLCSSFMLASADTLLRSTLQFAKERHLYGKPVTDMQYVRATLTEVFVDTLIADCLATVTMRGLHVITDQASIWAAAVKYFVPTSIERSLLTLNGILGARFFLREEHQFGIYQKFYRDAPIVSVFEGGSYSNLQAIALQLRQLLKPKATEPQALRAELEAIFDLQHPVPEWLDASQLDLHSHGRNTALDGLDLIDELMRDRISDRVAEATRDEIAALIEELKSQVESLRTLTRKLHPDKSSDQMEVARRYVHLHTAAIAVHTWLFNPEHPADFFRTGEWLVLALRRLLYGENPSMGFAPRADYVENVFQALETLFEENRLFALVPISLGAQNEGAI</sequence>
<comment type="similarity">
    <text evidence="2 5">Belongs to the acyl-CoA dehydrogenase family.</text>
</comment>
<dbReference type="Pfam" id="PF00441">
    <property type="entry name" value="Acyl-CoA_dh_1"/>
    <property type="match status" value="1"/>
</dbReference>
<evidence type="ECO:0000259" key="9">
    <source>
        <dbReference type="Pfam" id="PF02771"/>
    </source>
</evidence>
<evidence type="ECO:0000256" key="1">
    <source>
        <dbReference type="ARBA" id="ARBA00001974"/>
    </source>
</evidence>
<dbReference type="Gene3D" id="2.40.110.10">
    <property type="entry name" value="Butyryl-CoA Dehydrogenase, subunit A, domain 2"/>
    <property type="match status" value="1"/>
</dbReference>
<dbReference type="Proteomes" id="UP000027931">
    <property type="component" value="Unassembled WGS sequence"/>
</dbReference>
<evidence type="ECO:0000256" key="3">
    <source>
        <dbReference type="ARBA" id="ARBA00022630"/>
    </source>
</evidence>
<dbReference type="Gene3D" id="1.10.540.10">
    <property type="entry name" value="Acyl-CoA dehydrogenase/oxidase, N-terminal domain"/>
    <property type="match status" value="1"/>
</dbReference>
<dbReference type="GO" id="GO:0050660">
    <property type="term" value="F:flavin adenine dinucleotide binding"/>
    <property type="evidence" value="ECO:0007669"/>
    <property type="project" value="InterPro"/>
</dbReference>
<dbReference type="SUPFAM" id="SSF47203">
    <property type="entry name" value="Acyl-CoA dehydrogenase C-terminal domain-like"/>
    <property type="match status" value="1"/>
</dbReference>
<dbReference type="GO" id="GO:0005886">
    <property type="term" value="C:plasma membrane"/>
    <property type="evidence" value="ECO:0007669"/>
    <property type="project" value="TreeGrafter"/>
</dbReference>
<evidence type="ECO:0000313" key="10">
    <source>
        <dbReference type="EMBL" id="KEO82564.1"/>
    </source>
</evidence>
<keyword evidence="11" id="KW-1185">Reference proteome</keyword>
<feature type="coiled-coil region" evidence="6">
    <location>
        <begin position="455"/>
        <end position="482"/>
    </location>
</feature>
<dbReference type="STRING" id="1157490.EL26_14350"/>
<evidence type="ECO:0000259" key="8">
    <source>
        <dbReference type="Pfam" id="PF02770"/>
    </source>
</evidence>
<evidence type="ECO:0008006" key="12">
    <source>
        <dbReference type="Google" id="ProtNLM"/>
    </source>
</evidence>
<keyword evidence="5" id="KW-0560">Oxidoreductase</keyword>
<evidence type="ECO:0000256" key="4">
    <source>
        <dbReference type="ARBA" id="ARBA00022827"/>
    </source>
</evidence>
<dbReference type="eggNOG" id="COG1960">
    <property type="taxonomic scope" value="Bacteria"/>
</dbReference>
<dbReference type="PANTHER" id="PTHR43884:SF19">
    <property type="entry name" value="ACYL-COA DEHYDROGENASE FADE4-RELATED"/>
    <property type="match status" value="1"/>
</dbReference>
<keyword evidence="4 5" id="KW-0274">FAD</keyword>
<evidence type="ECO:0000256" key="6">
    <source>
        <dbReference type="SAM" id="Coils"/>
    </source>
</evidence>
<evidence type="ECO:0000256" key="5">
    <source>
        <dbReference type="RuleBase" id="RU362125"/>
    </source>
</evidence>
<gene>
    <name evidence="10" type="ORF">EL26_14350</name>
</gene>
<protein>
    <recommendedName>
        <fullName evidence="12">Acyl-CoA dehydrogenase</fullName>
    </recommendedName>
</protein>
<dbReference type="InterPro" id="IPR046373">
    <property type="entry name" value="Acyl-CoA_Oxase/DH_mid-dom_sf"/>
</dbReference>
<evidence type="ECO:0000313" key="11">
    <source>
        <dbReference type="Proteomes" id="UP000027931"/>
    </source>
</evidence>
<dbReference type="RefSeq" id="WP_052036357.1">
    <property type="nucleotide sequence ID" value="NZ_JMIR01000020.1"/>
</dbReference>
<dbReference type="InterPro" id="IPR037069">
    <property type="entry name" value="AcylCoA_DH/ox_N_sf"/>
</dbReference>
<dbReference type="OrthoDB" id="2985879at2"/>
<dbReference type="EMBL" id="JMIR01000020">
    <property type="protein sequence ID" value="KEO82564.1"/>
    <property type="molecule type" value="Genomic_DNA"/>
</dbReference>
<dbReference type="AlphaFoldDB" id="A0A074LN83"/>
<dbReference type="InterPro" id="IPR009075">
    <property type="entry name" value="AcylCo_DH/oxidase_C"/>
</dbReference>
<evidence type="ECO:0000259" key="7">
    <source>
        <dbReference type="Pfam" id="PF00441"/>
    </source>
</evidence>
<dbReference type="PANTHER" id="PTHR43884">
    <property type="entry name" value="ACYL-COA DEHYDROGENASE"/>
    <property type="match status" value="1"/>
</dbReference>
<dbReference type="Gene3D" id="1.20.140.10">
    <property type="entry name" value="Butyryl-CoA Dehydrogenase, subunit A, domain 3"/>
    <property type="match status" value="1"/>
</dbReference>
<dbReference type="GO" id="GO:0003995">
    <property type="term" value="F:acyl-CoA dehydrogenase activity"/>
    <property type="evidence" value="ECO:0007669"/>
    <property type="project" value="TreeGrafter"/>
</dbReference>
<name>A0A074LN83_9BACL</name>
<keyword evidence="6" id="KW-0175">Coiled coil</keyword>
<dbReference type="CDD" id="cd00567">
    <property type="entry name" value="ACAD"/>
    <property type="match status" value="1"/>
</dbReference>
<evidence type="ECO:0000256" key="2">
    <source>
        <dbReference type="ARBA" id="ARBA00009347"/>
    </source>
</evidence>
<dbReference type="InterPro" id="IPR036250">
    <property type="entry name" value="AcylCo_DH-like_C"/>
</dbReference>
<organism evidence="10 11">
    <name type="scientific">Tumebacillus flagellatus</name>
    <dbReference type="NCBI Taxonomy" id="1157490"/>
    <lineage>
        <taxon>Bacteria</taxon>
        <taxon>Bacillati</taxon>
        <taxon>Bacillota</taxon>
        <taxon>Bacilli</taxon>
        <taxon>Bacillales</taxon>
        <taxon>Alicyclobacillaceae</taxon>
        <taxon>Tumebacillus</taxon>
    </lineage>
</organism>
<accession>A0A074LN83</accession>
<dbReference type="InterPro" id="IPR013786">
    <property type="entry name" value="AcylCoA_DH/ox_N"/>
</dbReference>
<dbReference type="InterPro" id="IPR006091">
    <property type="entry name" value="Acyl-CoA_Oxase/DH_mid-dom"/>
</dbReference>
<dbReference type="Pfam" id="PF02771">
    <property type="entry name" value="Acyl-CoA_dh_N"/>
    <property type="match status" value="1"/>
</dbReference>
<feature type="domain" description="Acyl-CoA oxidase/dehydrogenase middle" evidence="8">
    <location>
        <begin position="124"/>
        <end position="222"/>
    </location>
</feature>
<keyword evidence="3 5" id="KW-0285">Flavoprotein</keyword>
<feature type="domain" description="Acyl-CoA dehydrogenase/oxidase N-terminal" evidence="9">
    <location>
        <begin position="32"/>
        <end position="113"/>
    </location>
</feature>
<reference evidence="10 11" key="1">
    <citation type="journal article" date="2013" name="Int. J. Syst. Evol. Microbiol.">
        <title>Tumebacillus flagellatus sp. nov., an alpha-amylase/pullulanase-producing bacterium isolated from cassava wastewater.</title>
        <authorList>
            <person name="Wang Q."/>
            <person name="Xie N."/>
            <person name="Qin Y."/>
            <person name="Shen N."/>
            <person name="Zhu J."/>
            <person name="Mi H."/>
            <person name="Huang R."/>
        </authorList>
    </citation>
    <scope>NUCLEOTIDE SEQUENCE [LARGE SCALE GENOMIC DNA]</scope>
    <source>
        <strain evidence="10 11">GST4</strain>
    </source>
</reference>
<dbReference type="Pfam" id="PF02770">
    <property type="entry name" value="Acyl-CoA_dh_M"/>
    <property type="match status" value="1"/>
</dbReference>
<dbReference type="InterPro" id="IPR009100">
    <property type="entry name" value="AcylCoA_DH/oxidase_NM_dom_sf"/>
</dbReference>
<comment type="cofactor">
    <cofactor evidence="1 5">
        <name>FAD</name>
        <dbReference type="ChEBI" id="CHEBI:57692"/>
    </cofactor>
</comment>
<proteinExistence type="inferred from homology"/>
<dbReference type="SUPFAM" id="SSF56645">
    <property type="entry name" value="Acyl-CoA dehydrogenase NM domain-like"/>
    <property type="match status" value="1"/>
</dbReference>
<feature type="domain" description="Acyl-CoA dehydrogenase/oxidase C-terminal" evidence="7">
    <location>
        <begin position="235"/>
        <end position="385"/>
    </location>
</feature>
<comment type="caution">
    <text evidence="10">The sequence shown here is derived from an EMBL/GenBank/DDBJ whole genome shotgun (WGS) entry which is preliminary data.</text>
</comment>